<dbReference type="InterPro" id="IPR000315">
    <property type="entry name" value="Znf_B-box"/>
</dbReference>
<keyword evidence="7" id="KW-1185">Reference proteome</keyword>
<dbReference type="SMART" id="SM00449">
    <property type="entry name" value="SPRY"/>
    <property type="match status" value="1"/>
</dbReference>
<dbReference type="PROSITE" id="PS50188">
    <property type="entry name" value="B302_SPRY"/>
    <property type="match status" value="1"/>
</dbReference>
<gene>
    <name evidence="6" type="primary">BSPRY</name>
</gene>
<name>A0A8C5R7A6_9ANUR</name>
<dbReference type="Pfam" id="PF13765">
    <property type="entry name" value="PRY"/>
    <property type="match status" value="1"/>
</dbReference>
<evidence type="ECO:0000313" key="6">
    <source>
        <dbReference type="Ensembl" id="ENSLLEP00000047936.1"/>
    </source>
</evidence>
<proteinExistence type="predicted"/>
<accession>A0A8C5R7A6</accession>
<keyword evidence="3" id="KW-0175">Coiled coil</keyword>
<dbReference type="PANTHER" id="PTHR24103">
    <property type="entry name" value="E3 UBIQUITIN-PROTEIN LIGASE TRIM"/>
    <property type="match status" value="1"/>
</dbReference>
<evidence type="ECO:0000256" key="4">
    <source>
        <dbReference type="SAM" id="MobiDB-lite"/>
    </source>
</evidence>
<dbReference type="SUPFAM" id="SSF49899">
    <property type="entry name" value="Concanavalin A-like lectins/glucanases"/>
    <property type="match status" value="1"/>
</dbReference>
<dbReference type="PRINTS" id="PR01407">
    <property type="entry name" value="BUTYPHLNCDUF"/>
</dbReference>
<dbReference type="SMART" id="SM00589">
    <property type="entry name" value="PRY"/>
    <property type="match status" value="1"/>
</dbReference>
<evidence type="ECO:0000256" key="1">
    <source>
        <dbReference type="ARBA" id="ARBA00022771"/>
    </source>
</evidence>
<dbReference type="Ensembl" id="ENSLLET00000049817.1">
    <property type="protein sequence ID" value="ENSLLEP00000047936.1"/>
    <property type="gene ID" value="ENSLLEG00000030252.1"/>
</dbReference>
<dbReference type="InterPro" id="IPR050143">
    <property type="entry name" value="TRIM/RBCC"/>
</dbReference>
<keyword evidence="1" id="KW-0479">Metal-binding</keyword>
<sequence>MEGGAPPGSMEGGAPPGSMEGGAPPGSGRCREHGQELSWFCYQELRLICPQCRSQTSCQKHKTSPAEERAARIRNKIVDQCEKLQLQTSGIEKYMTDTLPAKSTRVEVSTASAARELVIQRLIFIRNVCDNEEQRLLEEVHTEEERVQQGILTQRSHWKEATEKLSGIRTYLVDMLTKLDDLSLINPQELYKTEAADGILEPQESEKLTFNPGCVQSPLLNRLWSSTVLCSSTELTLDERTLSPLLAVSDGNVLSFFHKKAKNYADEPERFNHWPNCLATASFQSGVHAWKVNVEKSGAYKLGVAYSSVARKGDGKDARLGYNEASWVFSRYDKDFSFSHDAHHQPVELIRSPTHIGVLVDCDGGELIFFDPDSCFILFSHRTKFSAPVYPAFAVADQSIILVK</sequence>
<reference evidence="6" key="1">
    <citation type="submission" date="2025-08" db="UniProtKB">
        <authorList>
            <consortium name="Ensembl"/>
        </authorList>
    </citation>
    <scope>IDENTIFICATION</scope>
</reference>
<dbReference type="InterPro" id="IPR003879">
    <property type="entry name" value="Butyrophylin_SPRY"/>
</dbReference>
<dbReference type="Pfam" id="PF00643">
    <property type="entry name" value="zf-B_box"/>
    <property type="match status" value="1"/>
</dbReference>
<dbReference type="Gene3D" id="2.60.120.920">
    <property type="match status" value="1"/>
</dbReference>
<feature type="region of interest" description="Disordered" evidence="4">
    <location>
        <begin position="1"/>
        <end position="30"/>
    </location>
</feature>
<protein>
    <submittedName>
        <fullName evidence="6">B-box and SPRY domain containing</fullName>
    </submittedName>
</protein>
<dbReference type="SUPFAM" id="SSF57845">
    <property type="entry name" value="B-box zinc-binding domain"/>
    <property type="match status" value="1"/>
</dbReference>
<evidence type="ECO:0000256" key="2">
    <source>
        <dbReference type="ARBA" id="ARBA00022833"/>
    </source>
</evidence>
<dbReference type="Pfam" id="PF00622">
    <property type="entry name" value="SPRY"/>
    <property type="match status" value="1"/>
</dbReference>
<dbReference type="OrthoDB" id="9875313at2759"/>
<evidence type="ECO:0000259" key="5">
    <source>
        <dbReference type="PROSITE" id="PS50188"/>
    </source>
</evidence>
<dbReference type="AlphaFoldDB" id="A0A8C5R7A6"/>
<keyword evidence="1" id="KW-0863">Zinc-finger</keyword>
<feature type="compositionally biased region" description="Gly residues" evidence="4">
    <location>
        <begin position="1"/>
        <end position="25"/>
    </location>
</feature>
<evidence type="ECO:0000256" key="3">
    <source>
        <dbReference type="ARBA" id="ARBA00023054"/>
    </source>
</evidence>
<feature type="domain" description="B30.2/SPRY" evidence="5">
    <location>
        <begin position="215"/>
        <end position="404"/>
    </location>
</feature>
<dbReference type="InterPro" id="IPR001870">
    <property type="entry name" value="B30.2/SPRY"/>
</dbReference>
<keyword evidence="2" id="KW-0862">Zinc</keyword>
<dbReference type="InterPro" id="IPR043136">
    <property type="entry name" value="B30.2/SPRY_sf"/>
</dbReference>
<reference evidence="6" key="2">
    <citation type="submission" date="2025-09" db="UniProtKB">
        <authorList>
            <consortium name="Ensembl"/>
        </authorList>
    </citation>
    <scope>IDENTIFICATION</scope>
</reference>
<dbReference type="InterPro" id="IPR006574">
    <property type="entry name" value="PRY"/>
</dbReference>
<dbReference type="InterPro" id="IPR013320">
    <property type="entry name" value="ConA-like_dom_sf"/>
</dbReference>
<dbReference type="InterPro" id="IPR003877">
    <property type="entry name" value="SPRY_dom"/>
</dbReference>
<dbReference type="Gene3D" id="3.30.160.60">
    <property type="entry name" value="Classic Zinc Finger"/>
    <property type="match status" value="1"/>
</dbReference>
<evidence type="ECO:0000313" key="7">
    <source>
        <dbReference type="Proteomes" id="UP000694569"/>
    </source>
</evidence>
<organism evidence="6 7">
    <name type="scientific">Leptobrachium leishanense</name>
    <name type="common">Leishan spiny toad</name>
    <dbReference type="NCBI Taxonomy" id="445787"/>
    <lineage>
        <taxon>Eukaryota</taxon>
        <taxon>Metazoa</taxon>
        <taxon>Chordata</taxon>
        <taxon>Craniata</taxon>
        <taxon>Vertebrata</taxon>
        <taxon>Euteleostomi</taxon>
        <taxon>Amphibia</taxon>
        <taxon>Batrachia</taxon>
        <taxon>Anura</taxon>
        <taxon>Pelobatoidea</taxon>
        <taxon>Megophryidae</taxon>
        <taxon>Leptobrachium</taxon>
    </lineage>
</organism>
<dbReference type="GeneTree" id="ENSGT00940000161096"/>
<dbReference type="Proteomes" id="UP000694569">
    <property type="component" value="Unplaced"/>
</dbReference>
<dbReference type="GO" id="GO:0008270">
    <property type="term" value="F:zinc ion binding"/>
    <property type="evidence" value="ECO:0007669"/>
    <property type="project" value="UniProtKB-KW"/>
</dbReference>